<name>A0A927GI00_9BACT</name>
<evidence type="ECO:0000313" key="1">
    <source>
        <dbReference type="EMBL" id="MBD2766614.1"/>
    </source>
</evidence>
<dbReference type="RefSeq" id="WP_191003430.1">
    <property type="nucleotide sequence ID" value="NZ_JACXAD010000001.1"/>
</dbReference>
<comment type="caution">
    <text evidence="1">The sequence shown here is derived from an EMBL/GenBank/DDBJ whole genome shotgun (WGS) entry which is preliminary data.</text>
</comment>
<evidence type="ECO:0008006" key="3">
    <source>
        <dbReference type="Google" id="ProtNLM"/>
    </source>
</evidence>
<dbReference type="AlphaFoldDB" id="A0A927GI00"/>
<accession>A0A927GI00</accession>
<organism evidence="1 2">
    <name type="scientific">Hymenobacter montanus</name>
    <dbReference type="NCBI Taxonomy" id="2771359"/>
    <lineage>
        <taxon>Bacteria</taxon>
        <taxon>Pseudomonadati</taxon>
        <taxon>Bacteroidota</taxon>
        <taxon>Cytophagia</taxon>
        <taxon>Cytophagales</taxon>
        <taxon>Hymenobacteraceae</taxon>
        <taxon>Hymenobacter</taxon>
    </lineage>
</organism>
<evidence type="ECO:0000313" key="2">
    <source>
        <dbReference type="Proteomes" id="UP000612233"/>
    </source>
</evidence>
<gene>
    <name evidence="1" type="ORF">IC235_01750</name>
</gene>
<proteinExistence type="predicted"/>
<dbReference type="Proteomes" id="UP000612233">
    <property type="component" value="Unassembled WGS sequence"/>
</dbReference>
<sequence>MTKEQILETVQQLPDNFDLEDLFERLLFMQRLERRLEQAAHNDTVSFEEARKRFYPNERSDAA</sequence>
<dbReference type="EMBL" id="JACXAD010000001">
    <property type="protein sequence ID" value="MBD2766614.1"/>
    <property type="molecule type" value="Genomic_DNA"/>
</dbReference>
<reference evidence="1" key="1">
    <citation type="submission" date="2020-09" db="EMBL/GenBank/DDBJ databases">
        <authorList>
            <person name="Kim M.K."/>
        </authorList>
    </citation>
    <scope>NUCLEOTIDE SEQUENCE</scope>
    <source>
        <strain evidence="1">BT664</strain>
    </source>
</reference>
<protein>
    <recommendedName>
        <fullName evidence="3">DUF2281 domain-containing protein</fullName>
    </recommendedName>
</protein>
<keyword evidence="2" id="KW-1185">Reference proteome</keyword>